<reference evidence="1 2" key="1">
    <citation type="submission" date="2016-08" db="EMBL/GenBank/DDBJ databases">
        <authorList>
            <person name="Loux V."/>
            <person name="Rue O."/>
        </authorList>
    </citation>
    <scope>NUCLEOTIDE SEQUENCE [LARGE SCALE GENOMIC DNA]</scope>
    <source>
        <strain evidence="1 2">AFSSA_08CEB44bac</strain>
    </source>
</reference>
<dbReference type="AlphaFoldDB" id="A0AAX2CEF3"/>
<dbReference type="PROSITE" id="PS51257">
    <property type="entry name" value="PROKAR_LIPOPROTEIN"/>
    <property type="match status" value="1"/>
</dbReference>
<organism evidence="1 2">
    <name type="scientific">Bacillus cytotoxicus</name>
    <dbReference type="NCBI Taxonomy" id="580165"/>
    <lineage>
        <taxon>Bacteria</taxon>
        <taxon>Bacillati</taxon>
        <taxon>Bacillota</taxon>
        <taxon>Bacilli</taxon>
        <taxon>Bacillales</taxon>
        <taxon>Bacillaceae</taxon>
        <taxon>Bacillus</taxon>
        <taxon>Bacillus cereus group</taxon>
    </lineage>
</organism>
<proteinExistence type="predicted"/>
<sequence length="165" mass="18885">MNKYLVGIGIACLLLSTGCSSSKEDMVKQEINKQEDREMKEITFPKGVKETGEASMQLITNSEKKEENQIPILKVDPKFNLAQIQLELKGLNENETAYIYVDKQFITKEEVTKVFSTFVNLEGELLKAGEHTVSIVQFKDEKSRKEIRNYKEAKFKIEQGTVEDK</sequence>
<protein>
    <recommendedName>
        <fullName evidence="3">Lipoprotein</fullName>
    </recommendedName>
</protein>
<evidence type="ECO:0000313" key="2">
    <source>
        <dbReference type="Proteomes" id="UP000242164"/>
    </source>
</evidence>
<dbReference type="EMBL" id="FMIK01000019">
    <property type="protein sequence ID" value="SCL87918.1"/>
    <property type="molecule type" value="Genomic_DNA"/>
</dbReference>
<accession>A0AAX2CEF3</accession>
<dbReference type="RefSeq" id="WP_087098149.1">
    <property type="nucleotide sequence ID" value="NZ_CP066179.1"/>
</dbReference>
<comment type="caution">
    <text evidence="1">The sequence shown here is derived from an EMBL/GenBank/DDBJ whole genome shotgun (WGS) entry which is preliminary data.</text>
</comment>
<name>A0AAX2CEF3_9BACI</name>
<gene>
    <name evidence="1" type="ORF">BCB44BAC_01234</name>
</gene>
<dbReference type="Proteomes" id="UP000242164">
    <property type="component" value="Unassembled WGS sequence"/>
</dbReference>
<evidence type="ECO:0000313" key="1">
    <source>
        <dbReference type="EMBL" id="SCL87918.1"/>
    </source>
</evidence>
<evidence type="ECO:0008006" key="3">
    <source>
        <dbReference type="Google" id="ProtNLM"/>
    </source>
</evidence>